<dbReference type="PIRSF" id="PIRSF005384">
    <property type="entry name" value="RpiB_LacA_B"/>
    <property type="match status" value="1"/>
</dbReference>
<feature type="binding site" evidence="4">
    <location>
        <position position="111"/>
    </location>
    <ligand>
        <name>D-ribulose 5-phosphate</name>
        <dbReference type="ChEBI" id="CHEBI:58121"/>
    </ligand>
</feature>
<dbReference type="Pfam" id="PF02502">
    <property type="entry name" value="LacAB_rpiB"/>
    <property type="match status" value="1"/>
</dbReference>
<feature type="active site" description="Proton acceptor" evidence="3">
    <location>
        <position position="67"/>
    </location>
</feature>
<dbReference type="PANTHER" id="PTHR30345:SF0">
    <property type="entry name" value="DNA DAMAGE-REPAIR_TOLERATION PROTEIN DRT102"/>
    <property type="match status" value="1"/>
</dbReference>
<feature type="binding site" evidence="4">
    <location>
        <begin position="10"/>
        <end position="11"/>
    </location>
    <ligand>
        <name>D-ribulose 5-phosphate</name>
        <dbReference type="ChEBI" id="CHEBI:58121"/>
    </ligand>
</feature>
<dbReference type="GO" id="GO:0019316">
    <property type="term" value="P:D-allose catabolic process"/>
    <property type="evidence" value="ECO:0007669"/>
    <property type="project" value="TreeGrafter"/>
</dbReference>
<dbReference type="NCBIfam" id="TIGR00689">
    <property type="entry name" value="rpiB_lacA_lacB"/>
    <property type="match status" value="1"/>
</dbReference>
<organism evidence="5 6">
    <name type="scientific">Pontibacter diazotrophicus</name>
    <dbReference type="NCBI Taxonomy" id="1400979"/>
    <lineage>
        <taxon>Bacteria</taxon>
        <taxon>Pseudomonadati</taxon>
        <taxon>Bacteroidota</taxon>
        <taxon>Cytophagia</taxon>
        <taxon>Cytophagales</taxon>
        <taxon>Hymenobacteraceae</taxon>
        <taxon>Pontibacter</taxon>
    </lineage>
</organism>
<dbReference type="AlphaFoldDB" id="A0A3D8LAH9"/>
<accession>A0A3D8LAH9</accession>
<dbReference type="PANTHER" id="PTHR30345">
    <property type="entry name" value="RIBOSE-5-PHOSPHATE ISOMERASE B"/>
    <property type="match status" value="1"/>
</dbReference>
<reference evidence="6" key="1">
    <citation type="submission" date="2018-08" db="EMBL/GenBank/DDBJ databases">
        <authorList>
            <person name="Liu Z.-W."/>
            <person name="Du Z.-J."/>
        </authorList>
    </citation>
    <scope>NUCLEOTIDE SEQUENCE [LARGE SCALE GENOMIC DNA]</scope>
    <source>
        <strain evidence="6">H4X</strain>
    </source>
</reference>
<proteinExistence type="inferred from homology"/>
<dbReference type="Proteomes" id="UP000256708">
    <property type="component" value="Unassembled WGS sequence"/>
</dbReference>
<feature type="binding site" evidence="4">
    <location>
        <begin position="68"/>
        <end position="72"/>
    </location>
    <ligand>
        <name>D-ribulose 5-phosphate</name>
        <dbReference type="ChEBI" id="CHEBI:58121"/>
    </ligand>
</feature>
<evidence type="ECO:0000256" key="1">
    <source>
        <dbReference type="ARBA" id="ARBA00008754"/>
    </source>
</evidence>
<dbReference type="GO" id="GO:0009052">
    <property type="term" value="P:pentose-phosphate shunt, non-oxidative branch"/>
    <property type="evidence" value="ECO:0007669"/>
    <property type="project" value="TreeGrafter"/>
</dbReference>
<dbReference type="OrthoDB" id="1778624at2"/>
<dbReference type="EC" id="5.3.1.6" evidence="5"/>
<keyword evidence="2 5" id="KW-0413">Isomerase</keyword>
<evidence type="ECO:0000256" key="2">
    <source>
        <dbReference type="ARBA" id="ARBA00023235"/>
    </source>
</evidence>
<dbReference type="EMBL" id="QRGR01000015">
    <property type="protein sequence ID" value="RDV14431.1"/>
    <property type="molecule type" value="Genomic_DNA"/>
</dbReference>
<feature type="binding site" evidence="4">
    <location>
        <position position="134"/>
    </location>
    <ligand>
        <name>D-ribulose 5-phosphate</name>
        <dbReference type="ChEBI" id="CHEBI:58121"/>
    </ligand>
</feature>
<dbReference type="NCBIfam" id="NF004051">
    <property type="entry name" value="PRK05571.1"/>
    <property type="match status" value="1"/>
</dbReference>
<comment type="caution">
    <text evidence="5">The sequence shown here is derived from an EMBL/GenBank/DDBJ whole genome shotgun (WGS) entry which is preliminary data.</text>
</comment>
<dbReference type="RefSeq" id="WP_115566387.1">
    <property type="nucleotide sequence ID" value="NZ_QRGR01000015.1"/>
</dbReference>
<evidence type="ECO:0000313" key="5">
    <source>
        <dbReference type="EMBL" id="RDV14431.1"/>
    </source>
</evidence>
<dbReference type="InterPro" id="IPR036569">
    <property type="entry name" value="RpiB_LacA_LacB_sf"/>
</dbReference>
<comment type="similarity">
    <text evidence="1">Belongs to the LacAB/RpiB family.</text>
</comment>
<evidence type="ECO:0000313" key="6">
    <source>
        <dbReference type="Proteomes" id="UP000256708"/>
    </source>
</evidence>
<sequence length="145" mass="15636">MALNIAIGGDHAGYTYKSMVKAVLEALGHQIQDFGPQSDASVDYPDHVHPLAKAVADEEADFGILICGSGNGVAITANKHHDIRAALCWKPELAKLAREHNNANVLCIPARFVSEDVAREMVKVFLSTGFEGGRHQTRVDKITAC</sequence>
<dbReference type="Gene3D" id="3.40.1400.10">
    <property type="entry name" value="Sugar-phosphate isomerase, RpiB/LacA/LacB"/>
    <property type="match status" value="1"/>
</dbReference>
<evidence type="ECO:0000256" key="4">
    <source>
        <dbReference type="PIRSR" id="PIRSR005384-2"/>
    </source>
</evidence>
<gene>
    <name evidence="5" type="primary">rpiB</name>
    <name evidence="5" type="ORF">DXT99_15035</name>
</gene>
<dbReference type="InterPro" id="IPR004785">
    <property type="entry name" value="RpiB"/>
</dbReference>
<evidence type="ECO:0000256" key="3">
    <source>
        <dbReference type="PIRSR" id="PIRSR005384-1"/>
    </source>
</evidence>
<keyword evidence="6" id="KW-1185">Reference proteome</keyword>
<feature type="binding site" evidence="4">
    <location>
        <position position="101"/>
    </location>
    <ligand>
        <name>D-ribulose 5-phosphate</name>
        <dbReference type="ChEBI" id="CHEBI:58121"/>
    </ligand>
</feature>
<dbReference type="InterPro" id="IPR003500">
    <property type="entry name" value="RpiB_LacA_LacB"/>
</dbReference>
<protein>
    <submittedName>
        <fullName evidence="5">Ribose 5-phosphate isomerase B</fullName>
        <ecNumber evidence="5">5.3.1.6</ecNumber>
    </submittedName>
</protein>
<feature type="active site" description="Proton donor" evidence="3">
    <location>
        <position position="100"/>
    </location>
</feature>
<name>A0A3D8LAH9_9BACT</name>
<feature type="binding site" evidence="4">
    <location>
        <position position="138"/>
    </location>
    <ligand>
        <name>D-ribulose 5-phosphate</name>
        <dbReference type="ChEBI" id="CHEBI:58121"/>
    </ligand>
</feature>
<dbReference type="SUPFAM" id="SSF89623">
    <property type="entry name" value="Ribose/Galactose isomerase RpiB/AlsB"/>
    <property type="match status" value="1"/>
</dbReference>
<dbReference type="NCBIfam" id="TIGR01120">
    <property type="entry name" value="rpiB"/>
    <property type="match status" value="1"/>
</dbReference>
<dbReference type="GO" id="GO:0004751">
    <property type="term" value="F:ribose-5-phosphate isomerase activity"/>
    <property type="evidence" value="ECO:0007669"/>
    <property type="project" value="UniProtKB-EC"/>
</dbReference>